<accession>A0A2S2BU73</accession>
<evidence type="ECO:0000313" key="3">
    <source>
        <dbReference type="Proteomes" id="UP000245711"/>
    </source>
</evidence>
<protein>
    <submittedName>
        <fullName evidence="2">Alpha/beta hydrolase</fullName>
    </submittedName>
</protein>
<dbReference type="SUPFAM" id="SSF53474">
    <property type="entry name" value="alpha/beta-Hydrolases"/>
    <property type="match status" value="1"/>
</dbReference>
<evidence type="ECO:0000259" key="1">
    <source>
        <dbReference type="Pfam" id="PF12697"/>
    </source>
</evidence>
<dbReference type="Proteomes" id="UP000245711">
    <property type="component" value="Chromosome"/>
</dbReference>
<reference evidence="2 3" key="1">
    <citation type="submission" date="2017-05" db="EMBL/GenBank/DDBJ databases">
        <title>Isolation of Rhodococcus sp. S2-17 biodegrading of BP-3.</title>
        <authorList>
            <person name="Lee Y."/>
            <person name="Kim K.H."/>
            <person name="Chun B.H."/>
            <person name="Jung H.S."/>
            <person name="Jeon C.O."/>
        </authorList>
    </citation>
    <scope>NUCLEOTIDE SEQUENCE [LARGE SCALE GENOMIC DNA]</scope>
    <source>
        <strain evidence="2 3">S2-17</strain>
    </source>
</reference>
<proteinExistence type="predicted"/>
<dbReference type="PANTHER" id="PTHR46438:SF11">
    <property type="entry name" value="LIPASE-RELATED"/>
    <property type="match status" value="1"/>
</dbReference>
<sequence>MDLPHDIAGSGPTLVLVHGVVHRRQAWNALLDQLTPYRRVVTVDLPGHGECPALEYDGVDAMAALLEELSGFVRSVTPPGERAHIAGNSLGGWLSLALAARGEVASATALSPAGFFVNKADQARTIYTFRALRRVTRAMGENAPKALSYRAVRYPSLAAFFARPSHVPYEDAVIDARSLTTNVLVDQGLTASFALPPVVDATVPVTVAWGRRDLILPVYQARRVRKSFPQARLLVLPGIGHVPMSDDPDLIGTILLGGSSATSSAPR</sequence>
<dbReference type="Gene3D" id="3.40.50.1820">
    <property type="entry name" value="alpha/beta hydrolase"/>
    <property type="match status" value="1"/>
</dbReference>
<dbReference type="PANTHER" id="PTHR46438">
    <property type="entry name" value="ALPHA/BETA-HYDROLASES SUPERFAMILY PROTEIN"/>
    <property type="match status" value="1"/>
</dbReference>
<name>A0A2S2BU73_9NOCA</name>
<evidence type="ECO:0000313" key="2">
    <source>
        <dbReference type="EMBL" id="AWK72191.1"/>
    </source>
</evidence>
<dbReference type="AlphaFoldDB" id="A0A2S2BU73"/>
<gene>
    <name evidence="2" type="ORF">CBI38_11985</name>
</gene>
<dbReference type="KEGG" id="roz:CBI38_11985"/>
<dbReference type="PRINTS" id="PR00111">
    <property type="entry name" value="ABHYDROLASE"/>
</dbReference>
<dbReference type="InterPro" id="IPR029058">
    <property type="entry name" value="AB_hydrolase_fold"/>
</dbReference>
<dbReference type="Pfam" id="PF12697">
    <property type="entry name" value="Abhydrolase_6"/>
    <property type="match status" value="1"/>
</dbReference>
<keyword evidence="2" id="KW-0378">Hydrolase</keyword>
<dbReference type="GO" id="GO:0016787">
    <property type="term" value="F:hydrolase activity"/>
    <property type="evidence" value="ECO:0007669"/>
    <property type="project" value="UniProtKB-KW"/>
</dbReference>
<feature type="domain" description="AB hydrolase-1" evidence="1">
    <location>
        <begin position="14"/>
        <end position="249"/>
    </location>
</feature>
<organism evidence="2 3">
    <name type="scientific">Rhodococcus oxybenzonivorans</name>
    <dbReference type="NCBI Taxonomy" id="1990687"/>
    <lineage>
        <taxon>Bacteria</taxon>
        <taxon>Bacillati</taxon>
        <taxon>Actinomycetota</taxon>
        <taxon>Actinomycetes</taxon>
        <taxon>Mycobacteriales</taxon>
        <taxon>Nocardiaceae</taxon>
        <taxon>Rhodococcus</taxon>
    </lineage>
</organism>
<dbReference type="OrthoDB" id="27092at2"/>
<keyword evidence="3" id="KW-1185">Reference proteome</keyword>
<dbReference type="RefSeq" id="WP_109329132.1">
    <property type="nucleotide sequence ID" value="NZ_CP021354.1"/>
</dbReference>
<dbReference type="EMBL" id="CP021354">
    <property type="protein sequence ID" value="AWK72191.1"/>
    <property type="molecule type" value="Genomic_DNA"/>
</dbReference>
<dbReference type="InterPro" id="IPR000073">
    <property type="entry name" value="AB_hydrolase_1"/>
</dbReference>